<sequence>MKIGDSVTALGATDRDTRSESAPTPVLELAVVAYKLQGFFRLAQDSMSRPLGRHTRSSGTPYAQDDLSRRARLLLKKPKGTYRPEAWVFDCGANRHLVGDKRYFVEYRSLSGAEKKKETVQCYNGTSAPVGVATIDLWVVVNGGHVALRLEQVYYYSPKRSNLFSQSVARQQGFKIDYDDSTAVYTPSKNEATALQAPLKSKCGLWMFTGHNEFVPGERDPRVPEDMVNFALRDGFADLQCCHERLGHLNPQYIRKMDWSKA</sequence>
<comment type="caution">
    <text evidence="3">The sequence shown here is derived from an EMBL/GenBank/DDBJ whole genome shotgun (WGS) entry which is preliminary data.</text>
</comment>
<dbReference type="InterPro" id="IPR054722">
    <property type="entry name" value="PolX-like_BBD"/>
</dbReference>
<evidence type="ECO:0000256" key="1">
    <source>
        <dbReference type="SAM" id="MobiDB-lite"/>
    </source>
</evidence>
<dbReference type="Pfam" id="PF22936">
    <property type="entry name" value="Pol_BBD"/>
    <property type="match status" value="1"/>
</dbReference>
<reference evidence="3 4" key="1">
    <citation type="submission" date="2018-09" db="EMBL/GenBank/DDBJ databases">
        <title>Genomic investigation of the strawberry pathogen Phytophthora fragariae indicates pathogenicity is determined by transcriptional variation in three key races.</title>
        <authorList>
            <person name="Adams T.M."/>
            <person name="Armitage A.D."/>
            <person name="Sobczyk M.K."/>
            <person name="Bates H.J."/>
            <person name="Dunwell J.M."/>
            <person name="Nellist C.F."/>
            <person name="Harrison R.J."/>
        </authorList>
    </citation>
    <scope>NUCLEOTIDE SEQUENCE [LARGE SCALE GENOMIC DNA]</scope>
    <source>
        <strain evidence="3 4">SCRP324</strain>
    </source>
</reference>
<organism evidence="3 4">
    <name type="scientific">Phytophthora rubi</name>
    <dbReference type="NCBI Taxonomy" id="129364"/>
    <lineage>
        <taxon>Eukaryota</taxon>
        <taxon>Sar</taxon>
        <taxon>Stramenopiles</taxon>
        <taxon>Oomycota</taxon>
        <taxon>Peronosporomycetes</taxon>
        <taxon>Peronosporales</taxon>
        <taxon>Peronosporaceae</taxon>
        <taxon>Phytophthora</taxon>
    </lineage>
</organism>
<protein>
    <recommendedName>
        <fullName evidence="2">Retrovirus-related Pol polyprotein from transposon TNT 1-94-like beta-barrel domain-containing protein</fullName>
    </recommendedName>
</protein>
<evidence type="ECO:0000313" key="4">
    <source>
        <dbReference type="Proteomes" id="UP000435112"/>
    </source>
</evidence>
<dbReference type="EMBL" id="QXFU01000025">
    <property type="protein sequence ID" value="KAE9047578.1"/>
    <property type="molecule type" value="Genomic_DNA"/>
</dbReference>
<dbReference type="OrthoDB" id="119550at2759"/>
<evidence type="ECO:0000313" key="3">
    <source>
        <dbReference type="EMBL" id="KAE9047578.1"/>
    </source>
</evidence>
<feature type="region of interest" description="Disordered" evidence="1">
    <location>
        <begin position="1"/>
        <end position="22"/>
    </location>
</feature>
<feature type="domain" description="Retrovirus-related Pol polyprotein from transposon TNT 1-94-like beta-barrel" evidence="2">
    <location>
        <begin position="87"/>
        <end position="174"/>
    </location>
</feature>
<accession>A0A6A3NSN7</accession>
<proteinExistence type="predicted"/>
<name>A0A6A3NSN7_9STRA</name>
<dbReference type="AlphaFoldDB" id="A0A6A3NSN7"/>
<dbReference type="Proteomes" id="UP000435112">
    <property type="component" value="Unassembled WGS sequence"/>
</dbReference>
<evidence type="ECO:0000259" key="2">
    <source>
        <dbReference type="Pfam" id="PF22936"/>
    </source>
</evidence>
<gene>
    <name evidence="3" type="ORF">PR002_g955</name>
</gene>